<organism evidence="2">
    <name type="scientific">Cucumis melo</name>
    <name type="common">Muskmelon</name>
    <dbReference type="NCBI Taxonomy" id="3656"/>
    <lineage>
        <taxon>Eukaryota</taxon>
        <taxon>Viridiplantae</taxon>
        <taxon>Streptophyta</taxon>
        <taxon>Embryophyta</taxon>
        <taxon>Tracheophyta</taxon>
        <taxon>Spermatophyta</taxon>
        <taxon>Magnoliopsida</taxon>
        <taxon>eudicotyledons</taxon>
        <taxon>Gunneridae</taxon>
        <taxon>Pentapetalae</taxon>
        <taxon>rosids</taxon>
        <taxon>fabids</taxon>
        <taxon>Cucurbitales</taxon>
        <taxon>Cucurbitaceae</taxon>
        <taxon>Benincaseae</taxon>
        <taxon>Cucumis</taxon>
    </lineage>
</organism>
<protein>
    <submittedName>
        <fullName evidence="2">Uncharacterized protein</fullName>
    </submittedName>
</protein>
<evidence type="ECO:0000313" key="2">
    <source>
        <dbReference type="EnsemblPlants" id="MELO3C033251.2.1"/>
    </source>
</evidence>
<keyword evidence="1" id="KW-1133">Transmembrane helix</keyword>
<dbReference type="Gramene" id="MELO3C033251.2.1">
    <property type="protein sequence ID" value="MELO3C033251.2.1"/>
    <property type="gene ID" value="MELO3C033251.2"/>
</dbReference>
<sequence>MNTWGRQKKIQLNPTHIYGVGWVGILIWVIHVGNPPNPKIWVGSRMSPNPIQPVNTPSTCCCASVFNAKLVQIRETLVKKTSRQKNKLMEEQKLQNKN</sequence>
<keyword evidence="1" id="KW-0812">Transmembrane</keyword>
<dbReference type="AlphaFoldDB" id="A0A9I9EGR0"/>
<evidence type="ECO:0000256" key="1">
    <source>
        <dbReference type="SAM" id="Phobius"/>
    </source>
</evidence>
<accession>A0A9I9EGR0</accession>
<name>A0A9I9EGR0_CUCME</name>
<reference evidence="2" key="1">
    <citation type="submission" date="2023-03" db="UniProtKB">
        <authorList>
            <consortium name="EnsemblPlants"/>
        </authorList>
    </citation>
    <scope>IDENTIFICATION</scope>
</reference>
<feature type="transmembrane region" description="Helical" evidence="1">
    <location>
        <begin position="12"/>
        <end position="30"/>
    </location>
</feature>
<keyword evidence="1" id="KW-0472">Membrane</keyword>
<dbReference type="EnsemblPlants" id="MELO3C033251.2.1">
    <property type="protein sequence ID" value="MELO3C033251.2.1"/>
    <property type="gene ID" value="MELO3C033251.2"/>
</dbReference>
<proteinExistence type="predicted"/>